<keyword evidence="2" id="KW-1185">Reference proteome</keyword>
<dbReference type="Proteomes" id="UP000190951">
    <property type="component" value="Chromosome"/>
</dbReference>
<name>A0A1S8L9E9_9CLOT</name>
<accession>A0A1S8L9E9</accession>
<proteinExistence type="predicted"/>
<reference evidence="1 2" key="1">
    <citation type="submission" date="2022-04" db="EMBL/GenBank/DDBJ databases">
        <title>Genome sequence of C. roseum typestrain.</title>
        <authorList>
            <person name="Poehlein A."/>
            <person name="Schoch T."/>
            <person name="Duerre P."/>
            <person name="Daniel R."/>
        </authorList>
    </citation>
    <scope>NUCLEOTIDE SEQUENCE [LARGE SCALE GENOMIC DNA]</scope>
    <source>
        <strain evidence="1 2">DSM 7320</strain>
    </source>
</reference>
<evidence type="ECO:0000313" key="2">
    <source>
        <dbReference type="Proteomes" id="UP000190951"/>
    </source>
</evidence>
<dbReference type="KEGG" id="crw:CROST_009170"/>
<dbReference type="AlphaFoldDB" id="A0A1S8L9E9"/>
<dbReference type="EMBL" id="CP096983">
    <property type="protein sequence ID" value="URZ10209.1"/>
    <property type="molecule type" value="Genomic_DNA"/>
</dbReference>
<sequence length="125" mass="14755">MQDIEKALRPVKMEMEDRIKNLNLILNELSKIKSDIILSKKEQMLNVIEKNLLDGIVLESEEGNKKLIRFDKTPIGFIEVLEEDIPDIKIRVTVYNNNDEYIIEDPLKIYNIISFINTKFNYKQQ</sequence>
<protein>
    <submittedName>
        <fullName evidence="1">Uncharacterized protein</fullName>
    </submittedName>
</protein>
<gene>
    <name evidence="1" type="ORF">CROST_009170</name>
</gene>
<evidence type="ECO:0000313" key="1">
    <source>
        <dbReference type="EMBL" id="URZ10209.1"/>
    </source>
</evidence>
<dbReference type="RefSeq" id="WP_077834558.1">
    <property type="nucleotide sequence ID" value="NZ_CP096983.1"/>
</dbReference>
<organism evidence="1 2">
    <name type="scientific">Clostridium felsineum</name>
    <dbReference type="NCBI Taxonomy" id="36839"/>
    <lineage>
        <taxon>Bacteria</taxon>
        <taxon>Bacillati</taxon>
        <taxon>Bacillota</taxon>
        <taxon>Clostridia</taxon>
        <taxon>Eubacteriales</taxon>
        <taxon>Clostridiaceae</taxon>
        <taxon>Clostridium</taxon>
    </lineage>
</organism>